<sequence>MAAAGVLGAGFWAGYKQAGDEERATTVTNAGGEPVQGRANGGPTEPEGKPAANSAPEDVAGEWLKEQQSLYADDTRPDSWLSRIEGLSTQTMQSALSQFRDGNGGAAWENFQDQQCNRTLRDLRTEPADRETGDDSSTWVRARGVAVTECAYRPENPPLPAETPVTATLELTREDSGEWLVNTRIEQA</sequence>
<dbReference type="EMBL" id="JAENJH010000001">
    <property type="protein sequence ID" value="MBK1783482.1"/>
    <property type="molecule type" value="Genomic_DNA"/>
</dbReference>
<evidence type="ECO:0000313" key="2">
    <source>
        <dbReference type="EMBL" id="MBK1783482.1"/>
    </source>
</evidence>
<name>A0A934QNZ9_9PSEU</name>
<evidence type="ECO:0000313" key="3">
    <source>
        <dbReference type="Proteomes" id="UP000635245"/>
    </source>
</evidence>
<keyword evidence="3" id="KW-1185">Reference proteome</keyword>
<gene>
    <name evidence="2" type="ORF">JHE00_04020</name>
</gene>
<evidence type="ECO:0000256" key="1">
    <source>
        <dbReference type="SAM" id="MobiDB-lite"/>
    </source>
</evidence>
<dbReference type="RefSeq" id="WP_200314829.1">
    <property type="nucleotide sequence ID" value="NZ_JAENJH010000001.1"/>
</dbReference>
<dbReference type="Proteomes" id="UP000635245">
    <property type="component" value="Unassembled WGS sequence"/>
</dbReference>
<reference evidence="2" key="1">
    <citation type="submission" date="2020-12" db="EMBL/GenBank/DDBJ databases">
        <title>Prauserella sp. ASG 168, a novel actinomycete isolated from cave rock.</title>
        <authorList>
            <person name="Suriyachadkun C."/>
        </authorList>
    </citation>
    <scope>NUCLEOTIDE SEQUENCE</scope>
    <source>
        <strain evidence="2">ASG 168</strain>
    </source>
</reference>
<proteinExistence type="predicted"/>
<protein>
    <submittedName>
        <fullName evidence="2">Uncharacterized protein</fullName>
    </submittedName>
</protein>
<feature type="region of interest" description="Disordered" evidence="1">
    <location>
        <begin position="15"/>
        <end position="61"/>
    </location>
</feature>
<accession>A0A934QNZ9</accession>
<dbReference type="AlphaFoldDB" id="A0A934QNZ9"/>
<organism evidence="2 3">
    <name type="scientific">Prauserella cavernicola</name>
    <dbReference type="NCBI Taxonomy" id="2800127"/>
    <lineage>
        <taxon>Bacteria</taxon>
        <taxon>Bacillati</taxon>
        <taxon>Actinomycetota</taxon>
        <taxon>Actinomycetes</taxon>
        <taxon>Pseudonocardiales</taxon>
        <taxon>Pseudonocardiaceae</taxon>
        <taxon>Prauserella</taxon>
    </lineage>
</organism>
<comment type="caution">
    <text evidence="2">The sequence shown here is derived from an EMBL/GenBank/DDBJ whole genome shotgun (WGS) entry which is preliminary data.</text>
</comment>